<dbReference type="STRING" id="139825.A0A401GN62"/>
<evidence type="ECO:0000256" key="11">
    <source>
        <dbReference type="ARBA" id="ARBA00022837"/>
    </source>
</evidence>
<dbReference type="EMBL" id="BFAD01000005">
    <property type="protein sequence ID" value="GBE83655.1"/>
    <property type="molecule type" value="Genomic_DNA"/>
</dbReference>
<dbReference type="FunFam" id="3.40.50.200:FF:000015">
    <property type="entry name" value="Tripeptidyl peptidase A"/>
    <property type="match status" value="1"/>
</dbReference>
<evidence type="ECO:0000256" key="3">
    <source>
        <dbReference type="ARBA" id="ARBA00004239"/>
    </source>
</evidence>
<feature type="signal peptide" evidence="16">
    <location>
        <begin position="1"/>
        <end position="17"/>
    </location>
</feature>
<dbReference type="GO" id="GO:0005576">
    <property type="term" value="C:extracellular region"/>
    <property type="evidence" value="ECO:0007669"/>
    <property type="project" value="UniProtKB-SubCell"/>
</dbReference>
<evidence type="ECO:0000256" key="5">
    <source>
        <dbReference type="ARBA" id="ARBA00022525"/>
    </source>
</evidence>
<evidence type="ECO:0000256" key="16">
    <source>
        <dbReference type="SAM" id="SignalP"/>
    </source>
</evidence>
<comment type="function">
    <text evidence="2">Secreted tripeptidyl-peptidase which degrades proteins at acidic pHs and is involved in virulence.</text>
</comment>
<dbReference type="PANTHER" id="PTHR14218">
    <property type="entry name" value="PROTEASE S8 TRIPEPTIDYL PEPTIDASE I CLN2"/>
    <property type="match status" value="1"/>
</dbReference>
<feature type="binding site" evidence="15">
    <location>
        <position position="542"/>
    </location>
    <ligand>
        <name>Ca(2+)</name>
        <dbReference type="ChEBI" id="CHEBI:29108"/>
    </ligand>
</feature>
<dbReference type="InterPro" id="IPR050819">
    <property type="entry name" value="Tripeptidyl-peptidase_I"/>
</dbReference>
<gene>
    <name evidence="18" type="ORF">SCP_0507100</name>
</gene>
<dbReference type="Pfam" id="PF09286">
    <property type="entry name" value="Pro-kuma_activ"/>
    <property type="match status" value="1"/>
</dbReference>
<keyword evidence="13" id="KW-0865">Zymogen</keyword>
<keyword evidence="5" id="KW-0964">Secreted</keyword>
<protein>
    <recommendedName>
        <fullName evidence="4">tripeptidyl-peptidase II</fullName>
        <ecNumber evidence="4">3.4.14.10</ecNumber>
    </recommendedName>
</protein>
<dbReference type="OrthoDB" id="409122at2759"/>
<reference evidence="18 19" key="1">
    <citation type="journal article" date="2018" name="Sci. Rep.">
        <title>Genome sequence of the cauliflower mushroom Sparassis crispa (Hanabiratake) and its association with beneficial usage.</title>
        <authorList>
            <person name="Kiyama R."/>
            <person name="Furutani Y."/>
            <person name="Kawaguchi K."/>
            <person name="Nakanishi T."/>
        </authorList>
    </citation>
    <scope>NUCLEOTIDE SEQUENCE [LARGE SCALE GENOMIC DNA]</scope>
</reference>
<organism evidence="18 19">
    <name type="scientific">Sparassis crispa</name>
    <dbReference type="NCBI Taxonomy" id="139825"/>
    <lineage>
        <taxon>Eukaryota</taxon>
        <taxon>Fungi</taxon>
        <taxon>Dikarya</taxon>
        <taxon>Basidiomycota</taxon>
        <taxon>Agaricomycotina</taxon>
        <taxon>Agaricomycetes</taxon>
        <taxon>Polyporales</taxon>
        <taxon>Sparassidaceae</taxon>
        <taxon>Sparassis</taxon>
    </lineage>
</organism>
<evidence type="ECO:0000256" key="1">
    <source>
        <dbReference type="ARBA" id="ARBA00001910"/>
    </source>
</evidence>
<dbReference type="AlphaFoldDB" id="A0A401GN62"/>
<dbReference type="RefSeq" id="XP_027614568.1">
    <property type="nucleotide sequence ID" value="XM_027758767.1"/>
</dbReference>
<dbReference type="SMART" id="SM00944">
    <property type="entry name" value="Pro-kuma_activ"/>
    <property type="match status" value="1"/>
</dbReference>
<feature type="chain" id="PRO_5019169145" description="tripeptidyl-peptidase II" evidence="16">
    <location>
        <begin position="18"/>
        <end position="561"/>
    </location>
</feature>
<dbReference type="GO" id="GO:0004252">
    <property type="term" value="F:serine-type endopeptidase activity"/>
    <property type="evidence" value="ECO:0007669"/>
    <property type="project" value="UniProtKB-UniRule"/>
</dbReference>
<feature type="binding site" evidence="15">
    <location>
        <position position="521"/>
    </location>
    <ligand>
        <name>Ca(2+)</name>
        <dbReference type="ChEBI" id="CHEBI:29108"/>
    </ligand>
</feature>
<keyword evidence="10 15" id="KW-0720">Serine protease</keyword>
<evidence type="ECO:0000256" key="10">
    <source>
        <dbReference type="ARBA" id="ARBA00022825"/>
    </source>
</evidence>
<dbReference type="PANTHER" id="PTHR14218:SF15">
    <property type="entry name" value="TRIPEPTIDYL-PEPTIDASE 1"/>
    <property type="match status" value="1"/>
</dbReference>
<evidence type="ECO:0000256" key="12">
    <source>
        <dbReference type="ARBA" id="ARBA00023026"/>
    </source>
</evidence>
<dbReference type="CDD" id="cd04056">
    <property type="entry name" value="Peptidases_S53"/>
    <property type="match status" value="1"/>
</dbReference>
<accession>A0A401GN62</accession>
<evidence type="ECO:0000313" key="19">
    <source>
        <dbReference type="Proteomes" id="UP000287166"/>
    </source>
</evidence>
<evidence type="ECO:0000259" key="17">
    <source>
        <dbReference type="PROSITE" id="PS51695"/>
    </source>
</evidence>
<feature type="active site" description="Charge relay system" evidence="15">
    <location>
        <position position="285"/>
    </location>
</feature>
<keyword evidence="6 15" id="KW-0645">Protease</keyword>
<keyword evidence="14" id="KW-0325">Glycoprotein</keyword>
<dbReference type="GO" id="GO:0008240">
    <property type="term" value="F:tripeptidyl-peptidase activity"/>
    <property type="evidence" value="ECO:0007669"/>
    <property type="project" value="UniProtKB-EC"/>
</dbReference>
<comment type="cofactor">
    <cofactor evidence="15">
        <name>Ca(2+)</name>
        <dbReference type="ChEBI" id="CHEBI:29108"/>
    </cofactor>
    <text evidence="15">Binds 1 Ca(2+) ion per subunit.</text>
</comment>
<name>A0A401GN62_9APHY</name>
<evidence type="ECO:0000256" key="4">
    <source>
        <dbReference type="ARBA" id="ARBA00012462"/>
    </source>
</evidence>
<comment type="subcellular location">
    <subcellularLocation>
        <location evidence="3">Secreted</location>
        <location evidence="3">Extracellular space</location>
    </subcellularLocation>
</comment>
<evidence type="ECO:0000256" key="6">
    <source>
        <dbReference type="ARBA" id="ARBA00022670"/>
    </source>
</evidence>
<evidence type="ECO:0000256" key="9">
    <source>
        <dbReference type="ARBA" id="ARBA00022801"/>
    </source>
</evidence>
<dbReference type="GO" id="GO:0006508">
    <property type="term" value="P:proteolysis"/>
    <property type="evidence" value="ECO:0007669"/>
    <property type="project" value="UniProtKB-KW"/>
</dbReference>
<keyword evidence="12" id="KW-0843">Virulence</keyword>
<dbReference type="EC" id="3.4.14.10" evidence="4"/>
<evidence type="ECO:0000256" key="15">
    <source>
        <dbReference type="PROSITE-ProRule" id="PRU01032"/>
    </source>
</evidence>
<dbReference type="SUPFAM" id="SSF52743">
    <property type="entry name" value="Subtilisin-like"/>
    <property type="match status" value="1"/>
</dbReference>
<evidence type="ECO:0000313" key="18">
    <source>
        <dbReference type="EMBL" id="GBE83655.1"/>
    </source>
</evidence>
<evidence type="ECO:0000256" key="8">
    <source>
        <dbReference type="ARBA" id="ARBA00022729"/>
    </source>
</evidence>
<keyword evidence="7 15" id="KW-0479">Metal-binding</keyword>
<dbReference type="Proteomes" id="UP000287166">
    <property type="component" value="Unassembled WGS sequence"/>
</dbReference>
<dbReference type="InterPro" id="IPR030400">
    <property type="entry name" value="Sedolisin_dom"/>
</dbReference>
<dbReference type="InterPro" id="IPR015366">
    <property type="entry name" value="S53_propep"/>
</dbReference>
<feature type="active site" description="Charge relay system" evidence="15">
    <location>
        <position position="478"/>
    </location>
</feature>
<evidence type="ECO:0000256" key="13">
    <source>
        <dbReference type="ARBA" id="ARBA00023145"/>
    </source>
</evidence>
<comment type="catalytic activity">
    <reaction evidence="1">
        <text>Release of an N-terminal tripeptide from a polypeptide.</text>
        <dbReference type="EC" id="3.4.14.10"/>
    </reaction>
</comment>
<keyword evidence="9 15" id="KW-0378">Hydrolase</keyword>
<sequence>MVSAILLVVSLFTLTLGKPISRMHLREKRDSIPTGFTFTGSPSLDTILDLRIALVQSNPAGLVEALYDVSTPSSQNYGKYLTKEEAAQFVAPTSETTAAVNSWLQANDITATAITPAADWLSFSIPVSKANDIFAADFSVFTHSSTGKQTIRTLEYSIPAELQGHLDIVYPGTTFPVYTNKGRISSTTSRVPKRSVSARQDCSSTITPSCLQSIYGIPATPATQSTNQLLVTGYIGEYANQADLQTFLGDFRPDMSSSTTFAIQLLDGGSDPQSGSDAGTEANLDTQYTTGIATDVPITFLSVGSNNNDGDLSGFLDVANYLLAENSPPQAMSTSYSFNEPEMPSDLANNLCNAYAQLGARGVSIMYSSGDGGVSGGQSQSCTTFIPTFPSTCPYVTSVGATSGVPETAAYFSSGGFSNYFPIPSFQQGVVDSFIAGLGSTYSGLYNASGRGFPDVSAQGVNFEIIVDGSEEGVDGTSCSSPTFTSIIALLNDQLIAAGKSPLGFLNPFLYSSTGTSALNDITSGTNPGCSTNGFSAGTGWDPVTGLGTPDFAKLLTAVGL</sequence>
<feature type="binding site" evidence="15">
    <location>
        <position position="522"/>
    </location>
    <ligand>
        <name>Ca(2+)</name>
        <dbReference type="ChEBI" id="CHEBI:29108"/>
    </ligand>
</feature>
<feature type="active site" description="Charge relay system" evidence="15">
    <location>
        <position position="281"/>
    </location>
</feature>
<comment type="caution">
    <text evidence="18">The sequence shown here is derived from an EMBL/GenBank/DDBJ whole genome shotgun (WGS) entry which is preliminary data.</text>
</comment>
<keyword evidence="11 15" id="KW-0106">Calcium</keyword>
<evidence type="ECO:0000256" key="7">
    <source>
        <dbReference type="ARBA" id="ARBA00022723"/>
    </source>
</evidence>
<dbReference type="InParanoid" id="A0A401GN62"/>
<evidence type="ECO:0000256" key="14">
    <source>
        <dbReference type="ARBA" id="ARBA00023180"/>
    </source>
</evidence>
<keyword evidence="19" id="KW-1185">Reference proteome</keyword>
<dbReference type="Gene3D" id="3.40.50.200">
    <property type="entry name" value="Peptidase S8/S53 domain"/>
    <property type="match status" value="1"/>
</dbReference>
<proteinExistence type="predicted"/>
<dbReference type="GO" id="GO:0046872">
    <property type="term" value="F:metal ion binding"/>
    <property type="evidence" value="ECO:0007669"/>
    <property type="project" value="UniProtKB-UniRule"/>
</dbReference>
<evidence type="ECO:0000256" key="2">
    <source>
        <dbReference type="ARBA" id="ARBA00002451"/>
    </source>
</evidence>
<dbReference type="CDD" id="cd11377">
    <property type="entry name" value="Pro-peptidase_S53"/>
    <property type="match status" value="1"/>
</dbReference>
<dbReference type="SUPFAM" id="SSF54897">
    <property type="entry name" value="Protease propeptides/inhibitors"/>
    <property type="match status" value="1"/>
</dbReference>
<feature type="domain" description="Peptidase S53" evidence="17">
    <location>
        <begin position="205"/>
        <end position="561"/>
    </location>
</feature>
<feature type="binding site" evidence="15">
    <location>
        <position position="540"/>
    </location>
    <ligand>
        <name>Ca(2+)</name>
        <dbReference type="ChEBI" id="CHEBI:29108"/>
    </ligand>
</feature>
<dbReference type="GeneID" id="38780572"/>
<dbReference type="PROSITE" id="PS51695">
    <property type="entry name" value="SEDOLISIN"/>
    <property type="match status" value="1"/>
</dbReference>
<dbReference type="InterPro" id="IPR036852">
    <property type="entry name" value="Peptidase_S8/S53_dom_sf"/>
</dbReference>
<keyword evidence="8 16" id="KW-0732">Signal</keyword>